<dbReference type="AlphaFoldDB" id="A0A0D8BJA7"/>
<dbReference type="Proteomes" id="UP000032545">
    <property type="component" value="Unassembled WGS sequence"/>
</dbReference>
<reference evidence="3 4" key="2">
    <citation type="journal article" date="2016" name="Genome Announc.">
        <title>Permanent Draft Genome Sequences for Two Variants of Frankia sp. Strain CpI1, the First Frankia Strain Isolated from Root Nodules of Comptonia peregrina.</title>
        <authorList>
            <person name="Oshone R."/>
            <person name="Hurst S.G.IV."/>
            <person name="Abebe-Akele F."/>
            <person name="Simpson S."/>
            <person name="Morris K."/>
            <person name="Thomas W.K."/>
            <person name="Tisa L.S."/>
        </authorList>
    </citation>
    <scope>NUCLEOTIDE SEQUENCE [LARGE SCALE GENOMIC DNA]</scope>
    <source>
        <strain evidence="4">CpI1-S</strain>
    </source>
</reference>
<keyword evidence="4" id="KW-1185">Reference proteome</keyword>
<organism evidence="3 4">
    <name type="scientific">Frankia torreyi</name>
    <dbReference type="NCBI Taxonomy" id="1856"/>
    <lineage>
        <taxon>Bacteria</taxon>
        <taxon>Bacillati</taxon>
        <taxon>Actinomycetota</taxon>
        <taxon>Actinomycetes</taxon>
        <taxon>Frankiales</taxon>
        <taxon>Frankiaceae</taxon>
        <taxon>Frankia</taxon>
    </lineage>
</organism>
<dbReference type="EMBL" id="JYFN01000007">
    <property type="protein sequence ID" value="KJE24328.1"/>
    <property type="molecule type" value="Genomic_DNA"/>
</dbReference>
<evidence type="ECO:0000313" key="3">
    <source>
        <dbReference type="EMBL" id="KJE24328.1"/>
    </source>
</evidence>
<dbReference type="InterPro" id="IPR029069">
    <property type="entry name" value="HotDog_dom_sf"/>
</dbReference>
<proteinExistence type="predicted"/>
<dbReference type="InterPro" id="IPR042171">
    <property type="entry name" value="Acyl-CoA_hotdog"/>
</dbReference>
<feature type="domain" description="Acyl-CoA thioesterase-like C-terminal" evidence="2">
    <location>
        <begin position="164"/>
        <end position="301"/>
    </location>
</feature>
<evidence type="ECO:0000259" key="2">
    <source>
        <dbReference type="Pfam" id="PF20789"/>
    </source>
</evidence>
<gene>
    <name evidence="3" type="ORF">FF36_01403</name>
</gene>
<comment type="caution">
    <text evidence="3">The sequence shown here is derived from an EMBL/GenBank/DDBJ whole genome shotgun (WGS) entry which is preliminary data.</text>
</comment>
<dbReference type="Gene3D" id="2.40.160.210">
    <property type="entry name" value="Acyl-CoA thioesterase, double hotdog domain"/>
    <property type="match status" value="1"/>
</dbReference>
<feature type="region of interest" description="Disordered" evidence="1">
    <location>
        <begin position="1"/>
        <end position="36"/>
    </location>
</feature>
<evidence type="ECO:0000256" key="1">
    <source>
        <dbReference type="SAM" id="MobiDB-lite"/>
    </source>
</evidence>
<dbReference type="RefSeq" id="WP_236706412.1">
    <property type="nucleotide sequence ID" value="NZ_JYFN01000007.1"/>
</dbReference>
<dbReference type="InterPro" id="IPR049450">
    <property type="entry name" value="ACOT8-like_C"/>
</dbReference>
<dbReference type="Pfam" id="PF20789">
    <property type="entry name" value="4HBT_3C"/>
    <property type="match status" value="1"/>
</dbReference>
<accession>A0A0D8BJA7</accession>
<sequence>MTDPREPGIPPRLAADLPTQLGQGVGPRRAGQSRGELRREATSLAGLLGLTVDPGECRGSFVADAHLLNTRGTLWGGCGLAAAIAFVQACGGRDCVWAHTQFLAPVHAGEEVELSVDPGTGGLSQVVVRATTAGRLVFLAGGTFSRVSGVVSRFGPAGDWAPDPDSCPPREYPNWLDFPRDGVISLVEQRWARPARTDLDGRPGGGSSALWLRLRPRLPLHAAVLALLGDFAPVGLIEATGDMAAGTSLDNSLRIVAPPTGEWVLLDVRVEAIVRNVAQVRGRMYDRTGALVATVSQTALVHRVRPPSLASRDGQPSPAPTAG</sequence>
<dbReference type="SUPFAM" id="SSF54637">
    <property type="entry name" value="Thioesterase/thiol ester dehydrase-isomerase"/>
    <property type="match status" value="2"/>
</dbReference>
<name>A0A0D8BJA7_9ACTN</name>
<reference evidence="4" key="1">
    <citation type="submission" date="2015-02" db="EMBL/GenBank/DDBJ databases">
        <title>Draft Genome of Frankia sp. CpI1-S.</title>
        <authorList>
            <person name="Oshone R.T."/>
            <person name="Ngom M."/>
            <person name="Ghodhbane-Gtari F."/>
            <person name="Gtari M."/>
            <person name="Morris K."/>
            <person name="Thomas K."/>
            <person name="Sen A."/>
            <person name="Tisa L.S."/>
        </authorList>
    </citation>
    <scope>NUCLEOTIDE SEQUENCE [LARGE SCALE GENOMIC DNA]</scope>
    <source>
        <strain evidence="4">CpI1-S</strain>
    </source>
</reference>
<dbReference type="CDD" id="cd03444">
    <property type="entry name" value="Thioesterase_II_repeat1"/>
    <property type="match status" value="1"/>
</dbReference>
<evidence type="ECO:0000313" key="4">
    <source>
        <dbReference type="Proteomes" id="UP000032545"/>
    </source>
</evidence>
<protein>
    <submittedName>
        <fullName evidence="3">Acyl-CoA thioesterase</fullName>
    </submittedName>
</protein>
<dbReference type="PATRIC" id="fig|1502723.3.peg.5644"/>